<evidence type="ECO:0000313" key="1">
    <source>
        <dbReference type="EMBL" id="MFD0287379.1"/>
    </source>
</evidence>
<dbReference type="RefSeq" id="WP_381259175.1">
    <property type="nucleotide sequence ID" value="NZ_JBHTBI010000032.1"/>
</dbReference>
<evidence type="ECO:0000313" key="2">
    <source>
        <dbReference type="Proteomes" id="UP001596957"/>
    </source>
</evidence>
<name>A0ABW2VTU7_9ACTN</name>
<comment type="caution">
    <text evidence="1">The sequence shown here is derived from an EMBL/GenBank/DDBJ whole genome shotgun (WGS) entry which is preliminary data.</text>
</comment>
<proteinExistence type="predicted"/>
<dbReference type="Proteomes" id="UP001596957">
    <property type="component" value="Unassembled WGS sequence"/>
</dbReference>
<accession>A0ABW2VTU7</accession>
<sequence length="314" mass="34905">MAQSPRPLQLITRLVDGRICAYDLAADARGVLSPAMVFRPSPEDDVVDHAVAAGLQHAYYTTLNAAVCVTADGAEVWRSQFEPQSNQQHGHRPSCVLSRDERVVWVYRPDAMAGRNRPDQWVALDAEAGAVIAQADLQTVGHGGQQLRHPASDQVLLDVGEGQDGSVIYRASLTRGRMDLICYPWSDRCLIDLAPDGHHFMTVHHEQADIAIHTYPDGEVTFSLSVDAFGHDPDEIYVEWSGGYLNPDTVIVTLTGETEDEQEWFRHYRVDVRSGQVRTEFDARSDNPYDIQPLGDGTWLTTDSSGHPNRWTDS</sequence>
<dbReference type="InterPro" id="IPR011047">
    <property type="entry name" value="Quinoprotein_ADH-like_sf"/>
</dbReference>
<dbReference type="SUPFAM" id="SSF50998">
    <property type="entry name" value="Quinoprotein alcohol dehydrogenase-like"/>
    <property type="match status" value="1"/>
</dbReference>
<keyword evidence="2" id="KW-1185">Reference proteome</keyword>
<organism evidence="1 2">
    <name type="scientific">Streptomyces lutosisoli</name>
    <dbReference type="NCBI Taxonomy" id="2665721"/>
    <lineage>
        <taxon>Bacteria</taxon>
        <taxon>Bacillati</taxon>
        <taxon>Actinomycetota</taxon>
        <taxon>Actinomycetes</taxon>
        <taxon>Kitasatosporales</taxon>
        <taxon>Streptomycetaceae</taxon>
        <taxon>Streptomyces</taxon>
    </lineage>
</organism>
<dbReference type="EMBL" id="JBHTEC010000001">
    <property type="protein sequence ID" value="MFD0287379.1"/>
    <property type="molecule type" value="Genomic_DNA"/>
</dbReference>
<protein>
    <submittedName>
        <fullName evidence="1">Uncharacterized protein</fullName>
    </submittedName>
</protein>
<reference evidence="2" key="1">
    <citation type="journal article" date="2019" name="Int. J. Syst. Evol. Microbiol.">
        <title>The Global Catalogue of Microorganisms (GCM) 10K type strain sequencing project: providing services to taxonomists for standard genome sequencing and annotation.</title>
        <authorList>
            <consortium name="The Broad Institute Genomics Platform"/>
            <consortium name="The Broad Institute Genome Sequencing Center for Infectious Disease"/>
            <person name="Wu L."/>
            <person name="Ma J."/>
        </authorList>
    </citation>
    <scope>NUCLEOTIDE SEQUENCE [LARGE SCALE GENOMIC DNA]</scope>
    <source>
        <strain evidence="2">CGMCC 4.7198</strain>
    </source>
</reference>
<gene>
    <name evidence="1" type="ORF">ACFQZP_38055</name>
</gene>